<dbReference type="SUPFAM" id="SSF53756">
    <property type="entry name" value="UDP-Glycosyltransferase/glycogen phosphorylase"/>
    <property type="match status" value="1"/>
</dbReference>
<organism evidence="3 4">
    <name type="scientific">Arthrobacter bambusae</name>
    <dbReference type="NCBI Taxonomy" id="1338426"/>
    <lineage>
        <taxon>Bacteria</taxon>
        <taxon>Bacillati</taxon>
        <taxon>Actinomycetota</taxon>
        <taxon>Actinomycetes</taxon>
        <taxon>Micrococcales</taxon>
        <taxon>Micrococcaceae</taxon>
        <taxon>Arthrobacter</taxon>
    </lineage>
</organism>
<protein>
    <submittedName>
        <fullName evidence="3">Colanic acid/amylovoran biosynthesis glycosyltransferase</fullName>
        <ecNumber evidence="3">2.4.-.-</ecNumber>
    </submittedName>
</protein>
<evidence type="ECO:0000313" key="3">
    <source>
        <dbReference type="EMBL" id="MET4538952.1"/>
    </source>
</evidence>
<dbReference type="EMBL" id="JBEPSN010000001">
    <property type="protein sequence ID" value="MET4538952.1"/>
    <property type="molecule type" value="Genomic_DNA"/>
</dbReference>
<proteinExistence type="predicted"/>
<gene>
    <name evidence="3" type="ORF">ABIE37_000707</name>
</gene>
<dbReference type="Proteomes" id="UP001549307">
    <property type="component" value="Unassembled WGS sequence"/>
</dbReference>
<dbReference type="GO" id="GO:0016757">
    <property type="term" value="F:glycosyltransferase activity"/>
    <property type="evidence" value="ECO:0007669"/>
    <property type="project" value="UniProtKB-KW"/>
</dbReference>
<evidence type="ECO:0000259" key="2">
    <source>
        <dbReference type="Pfam" id="PF00534"/>
    </source>
</evidence>
<dbReference type="NCBIfam" id="NF041876">
    <property type="entry name" value="EPS_EpsE"/>
    <property type="match status" value="1"/>
</dbReference>
<accession>A0ABV2P2M3</accession>
<sequence>MNRFGYLVPEFPGQTHAFFWRELKALTELGHQPEPVSTRHPGQSGPIPTWAHGRIPEIHYLVPPDALQIAGTALTALSGLRHLDELRAASGLKGSPLPPRKLIQDLPRKAALFLAGAALARHARTRGWTHIHVHSCADAAQVALFAHILSGIPYSLTLHGPLSDYGPNQSEKWRNAEFAIVITEQLLAEAQEHLNGSLPTTVKVAPMGVELSAFTRLTPYKPWTQGTQAQIFSCGRLNPSKGHMDLLRALRRVVDSGVDAALTIAGEDEHGGRGYRTVLQQAITDLGLTRRVTLLGAIPEDRVRVELERTHLFALASLQEPLGVAIMEAMAMGVPVVATAAGGVPQLVTEGHSGLLVEPRQPAKLATAMVDILRNPAQAAEMGAHGRIRLESTFDVRQSASALSELMSCPN</sequence>
<keyword evidence="1 3" id="KW-0808">Transferase</keyword>
<keyword evidence="3" id="KW-0328">Glycosyltransferase</keyword>
<name>A0ABV2P2M3_9MICC</name>
<dbReference type="GeneID" id="92751672"/>
<keyword evidence="4" id="KW-1185">Reference proteome</keyword>
<dbReference type="Pfam" id="PF00534">
    <property type="entry name" value="Glycos_transf_1"/>
    <property type="match status" value="1"/>
</dbReference>
<comment type="caution">
    <text evidence="3">The sequence shown here is derived from an EMBL/GenBank/DDBJ whole genome shotgun (WGS) entry which is preliminary data.</text>
</comment>
<dbReference type="InterPro" id="IPR001296">
    <property type="entry name" value="Glyco_trans_1"/>
</dbReference>
<evidence type="ECO:0000313" key="4">
    <source>
        <dbReference type="Proteomes" id="UP001549307"/>
    </source>
</evidence>
<feature type="domain" description="Glycosyl transferase family 1" evidence="2">
    <location>
        <begin position="226"/>
        <end position="387"/>
    </location>
</feature>
<dbReference type="PANTHER" id="PTHR12526">
    <property type="entry name" value="GLYCOSYLTRANSFERASE"/>
    <property type="match status" value="1"/>
</dbReference>
<dbReference type="EC" id="2.4.-.-" evidence="3"/>
<dbReference type="Gene3D" id="3.40.50.2000">
    <property type="entry name" value="Glycogen Phosphorylase B"/>
    <property type="match status" value="2"/>
</dbReference>
<reference evidence="3 4" key="1">
    <citation type="submission" date="2024-06" db="EMBL/GenBank/DDBJ databases">
        <title>Sorghum-associated microbial communities from plants grown in Nebraska, USA.</title>
        <authorList>
            <person name="Schachtman D."/>
        </authorList>
    </citation>
    <scope>NUCLEOTIDE SEQUENCE [LARGE SCALE GENOMIC DNA]</scope>
    <source>
        <strain evidence="3 4">3552</strain>
    </source>
</reference>
<dbReference type="PANTHER" id="PTHR12526:SF630">
    <property type="entry name" value="GLYCOSYLTRANSFERASE"/>
    <property type="match status" value="1"/>
</dbReference>
<dbReference type="CDD" id="cd03801">
    <property type="entry name" value="GT4_PimA-like"/>
    <property type="match status" value="1"/>
</dbReference>
<dbReference type="RefSeq" id="WP_354226759.1">
    <property type="nucleotide sequence ID" value="NZ_JBEPSN010000001.1"/>
</dbReference>
<evidence type="ECO:0000256" key="1">
    <source>
        <dbReference type="ARBA" id="ARBA00022679"/>
    </source>
</evidence>